<reference evidence="2 3" key="1">
    <citation type="journal article" date="2007" name="Nature">
        <title>Evolution of genes and genomes on the Drosophila phylogeny.</title>
        <authorList>
            <consortium name="Drosophila 12 Genomes Consortium"/>
            <person name="Clark A.G."/>
            <person name="Eisen M.B."/>
            <person name="Smith D.R."/>
            <person name="Bergman C.M."/>
            <person name="Oliver B."/>
            <person name="Markow T.A."/>
            <person name="Kaufman T.C."/>
            <person name="Kellis M."/>
            <person name="Gelbart W."/>
            <person name="Iyer V.N."/>
            <person name="Pollard D.A."/>
            <person name="Sackton T.B."/>
            <person name="Larracuente A.M."/>
            <person name="Singh N.D."/>
            <person name="Abad J.P."/>
            <person name="Abt D.N."/>
            <person name="Adryan B."/>
            <person name="Aguade M."/>
            <person name="Akashi H."/>
            <person name="Anderson W.W."/>
            <person name="Aquadro C.F."/>
            <person name="Ardell D.H."/>
            <person name="Arguello R."/>
            <person name="Artieri C.G."/>
            <person name="Barbash D.A."/>
            <person name="Barker D."/>
            <person name="Barsanti P."/>
            <person name="Batterham P."/>
            <person name="Batzoglou S."/>
            <person name="Begun D."/>
            <person name="Bhutkar A."/>
            <person name="Blanco E."/>
            <person name="Bosak S.A."/>
            <person name="Bradley R.K."/>
            <person name="Brand A.D."/>
            <person name="Brent M.R."/>
            <person name="Brooks A.N."/>
            <person name="Brown R.H."/>
            <person name="Butlin R.K."/>
            <person name="Caggese C."/>
            <person name="Calvi B.R."/>
            <person name="Bernardo de Carvalho A."/>
            <person name="Caspi A."/>
            <person name="Castrezana S."/>
            <person name="Celniker S.E."/>
            <person name="Chang J.L."/>
            <person name="Chapple C."/>
            <person name="Chatterji S."/>
            <person name="Chinwalla A."/>
            <person name="Civetta A."/>
            <person name="Clifton S.W."/>
            <person name="Comeron J.M."/>
            <person name="Costello J.C."/>
            <person name="Coyne J.A."/>
            <person name="Daub J."/>
            <person name="David R.G."/>
            <person name="Delcher A.L."/>
            <person name="Delehaunty K."/>
            <person name="Do C.B."/>
            <person name="Ebling H."/>
            <person name="Edwards K."/>
            <person name="Eickbush T."/>
            <person name="Evans J.D."/>
            <person name="Filipski A."/>
            <person name="Findeiss S."/>
            <person name="Freyhult E."/>
            <person name="Fulton L."/>
            <person name="Fulton R."/>
            <person name="Garcia A.C."/>
            <person name="Gardiner A."/>
            <person name="Garfield D.A."/>
            <person name="Garvin B.E."/>
            <person name="Gibson G."/>
            <person name="Gilbert D."/>
            <person name="Gnerre S."/>
            <person name="Godfrey J."/>
            <person name="Good R."/>
            <person name="Gotea V."/>
            <person name="Gravely B."/>
            <person name="Greenberg A.J."/>
            <person name="Griffiths-Jones S."/>
            <person name="Gross S."/>
            <person name="Guigo R."/>
            <person name="Gustafson E.A."/>
            <person name="Haerty W."/>
            <person name="Hahn M.W."/>
            <person name="Halligan D.L."/>
            <person name="Halpern A.L."/>
            <person name="Halter G.M."/>
            <person name="Han M.V."/>
            <person name="Heger A."/>
            <person name="Hillier L."/>
            <person name="Hinrichs A.S."/>
            <person name="Holmes I."/>
            <person name="Hoskins R.A."/>
            <person name="Hubisz M.J."/>
            <person name="Hultmark D."/>
            <person name="Huntley M.A."/>
            <person name="Jaffe D.B."/>
            <person name="Jagadeeshan S."/>
            <person name="Jeck W.R."/>
            <person name="Johnson J."/>
            <person name="Jones C.D."/>
            <person name="Jordan W.C."/>
            <person name="Karpen G.H."/>
            <person name="Kataoka E."/>
            <person name="Keightley P.D."/>
            <person name="Kheradpour P."/>
            <person name="Kirkness E.F."/>
            <person name="Koerich L.B."/>
            <person name="Kristiansen K."/>
            <person name="Kudrna D."/>
            <person name="Kulathinal R.J."/>
            <person name="Kumar S."/>
            <person name="Kwok R."/>
            <person name="Lander E."/>
            <person name="Langley C.H."/>
            <person name="Lapoint R."/>
            <person name="Lazzaro B.P."/>
            <person name="Lee S.J."/>
            <person name="Levesque L."/>
            <person name="Li R."/>
            <person name="Lin C.F."/>
            <person name="Lin M.F."/>
            <person name="Lindblad-Toh K."/>
            <person name="Llopart A."/>
            <person name="Long M."/>
            <person name="Low L."/>
            <person name="Lozovsky E."/>
            <person name="Lu J."/>
            <person name="Luo M."/>
            <person name="Machado C.A."/>
            <person name="Makalowski W."/>
            <person name="Marzo M."/>
            <person name="Matsuda M."/>
            <person name="Matzkin L."/>
            <person name="McAllister B."/>
            <person name="McBride C.S."/>
            <person name="McKernan B."/>
            <person name="McKernan K."/>
            <person name="Mendez-Lago M."/>
            <person name="Minx P."/>
            <person name="Mollenhauer M.U."/>
            <person name="Montooth K."/>
            <person name="Mount S.M."/>
            <person name="Mu X."/>
            <person name="Myers E."/>
            <person name="Negre B."/>
            <person name="Newfeld S."/>
            <person name="Nielsen R."/>
            <person name="Noor M.A."/>
            <person name="O'Grady P."/>
            <person name="Pachter L."/>
            <person name="Papaceit M."/>
            <person name="Parisi M.J."/>
            <person name="Parisi M."/>
            <person name="Parts L."/>
            <person name="Pedersen J.S."/>
            <person name="Pesole G."/>
            <person name="Phillippy A.M."/>
            <person name="Ponting C.P."/>
            <person name="Pop M."/>
            <person name="Porcelli D."/>
            <person name="Powell J.R."/>
            <person name="Prohaska S."/>
            <person name="Pruitt K."/>
            <person name="Puig M."/>
            <person name="Quesneville H."/>
            <person name="Ram K.R."/>
            <person name="Rand D."/>
            <person name="Rasmussen M.D."/>
            <person name="Reed L.K."/>
            <person name="Reenan R."/>
            <person name="Reily A."/>
            <person name="Remington K.A."/>
            <person name="Rieger T.T."/>
            <person name="Ritchie M.G."/>
            <person name="Robin C."/>
            <person name="Rogers Y.H."/>
            <person name="Rohde C."/>
            <person name="Rozas J."/>
            <person name="Rubenfield M.J."/>
            <person name="Ruiz A."/>
            <person name="Russo S."/>
            <person name="Salzberg S.L."/>
            <person name="Sanchez-Gracia A."/>
            <person name="Saranga D.J."/>
            <person name="Sato H."/>
            <person name="Schaeffer S.W."/>
            <person name="Schatz M.C."/>
            <person name="Schlenke T."/>
            <person name="Schwartz R."/>
            <person name="Segarra C."/>
            <person name="Singh R.S."/>
            <person name="Sirot L."/>
            <person name="Sirota M."/>
            <person name="Sisneros N.B."/>
            <person name="Smith C.D."/>
            <person name="Smith T.F."/>
            <person name="Spieth J."/>
            <person name="Stage D.E."/>
            <person name="Stark A."/>
            <person name="Stephan W."/>
            <person name="Strausberg R.L."/>
            <person name="Strempel S."/>
            <person name="Sturgill D."/>
            <person name="Sutton G."/>
            <person name="Sutton G.G."/>
            <person name="Tao W."/>
            <person name="Teichmann S."/>
            <person name="Tobari Y.N."/>
            <person name="Tomimura Y."/>
            <person name="Tsolas J.M."/>
            <person name="Valente V.L."/>
            <person name="Venter E."/>
            <person name="Venter J.C."/>
            <person name="Vicario S."/>
            <person name="Vieira F.G."/>
            <person name="Vilella A.J."/>
            <person name="Villasante A."/>
            <person name="Walenz B."/>
            <person name="Wang J."/>
            <person name="Wasserman M."/>
            <person name="Watts T."/>
            <person name="Wilson D."/>
            <person name="Wilson R.K."/>
            <person name="Wing R.A."/>
            <person name="Wolfner M.F."/>
            <person name="Wong A."/>
            <person name="Wong G.K."/>
            <person name="Wu C.I."/>
            <person name="Wu G."/>
            <person name="Yamamoto D."/>
            <person name="Yang H.P."/>
            <person name="Yang S.P."/>
            <person name="Yorke J.A."/>
            <person name="Yoshida K."/>
            <person name="Zdobnov E."/>
            <person name="Zhang P."/>
            <person name="Zhang Y."/>
            <person name="Zimin A.V."/>
            <person name="Baldwin J."/>
            <person name="Abdouelleil A."/>
            <person name="Abdulkadir J."/>
            <person name="Abebe A."/>
            <person name="Abera B."/>
            <person name="Abreu J."/>
            <person name="Acer S.C."/>
            <person name="Aftuck L."/>
            <person name="Alexander A."/>
            <person name="An P."/>
            <person name="Anderson E."/>
            <person name="Anderson S."/>
            <person name="Arachi H."/>
            <person name="Azer M."/>
            <person name="Bachantsang P."/>
            <person name="Barry A."/>
            <person name="Bayul T."/>
            <person name="Berlin A."/>
            <person name="Bessette D."/>
            <person name="Bloom T."/>
            <person name="Blye J."/>
            <person name="Boguslavskiy L."/>
            <person name="Bonnet C."/>
            <person name="Boukhgalter B."/>
            <person name="Bourzgui I."/>
            <person name="Brown A."/>
            <person name="Cahill P."/>
            <person name="Channer S."/>
            <person name="Cheshatsang Y."/>
            <person name="Chuda L."/>
            <person name="Citroen M."/>
            <person name="Collymore A."/>
            <person name="Cooke P."/>
            <person name="Costello M."/>
            <person name="D'Aco K."/>
            <person name="Daza R."/>
            <person name="De Haan G."/>
            <person name="DeGray S."/>
            <person name="DeMaso C."/>
            <person name="Dhargay N."/>
            <person name="Dooley K."/>
            <person name="Dooley E."/>
            <person name="Doricent M."/>
            <person name="Dorje P."/>
            <person name="Dorjee K."/>
            <person name="Dupes A."/>
            <person name="Elong R."/>
            <person name="Falk J."/>
            <person name="Farina A."/>
            <person name="Faro S."/>
            <person name="Ferguson D."/>
            <person name="Fisher S."/>
            <person name="Foley C.D."/>
            <person name="Franke A."/>
            <person name="Friedrich D."/>
            <person name="Gadbois L."/>
            <person name="Gearin G."/>
            <person name="Gearin C.R."/>
            <person name="Giannoukos G."/>
            <person name="Goode T."/>
            <person name="Graham J."/>
            <person name="Grandbois E."/>
            <person name="Grewal S."/>
            <person name="Gyaltsen K."/>
            <person name="Hafez N."/>
            <person name="Hagos B."/>
            <person name="Hall J."/>
            <person name="Henson C."/>
            <person name="Hollinger A."/>
            <person name="Honan T."/>
            <person name="Huard M.D."/>
            <person name="Hughes L."/>
            <person name="Hurhula B."/>
            <person name="Husby M.E."/>
            <person name="Kamat A."/>
            <person name="Kanga B."/>
            <person name="Kashin S."/>
            <person name="Khazanovich D."/>
            <person name="Kisner P."/>
            <person name="Lance K."/>
            <person name="Lara M."/>
            <person name="Lee W."/>
            <person name="Lennon N."/>
            <person name="Letendre F."/>
            <person name="LeVine R."/>
            <person name="Lipovsky A."/>
            <person name="Liu X."/>
            <person name="Liu J."/>
            <person name="Liu S."/>
            <person name="Lokyitsang T."/>
            <person name="Lokyitsang Y."/>
            <person name="Lubonja R."/>
            <person name="Lui A."/>
            <person name="MacDonald P."/>
            <person name="Magnisalis V."/>
            <person name="Maru K."/>
            <person name="Matthews C."/>
            <person name="McCusker W."/>
            <person name="McDonough S."/>
            <person name="Mehta T."/>
            <person name="Meldrim J."/>
            <person name="Meneus L."/>
            <person name="Mihai O."/>
            <person name="Mihalev A."/>
            <person name="Mihova T."/>
            <person name="Mittelman R."/>
            <person name="Mlenga V."/>
            <person name="Montmayeur A."/>
            <person name="Mulrain L."/>
            <person name="Navidi A."/>
            <person name="Naylor J."/>
            <person name="Negash T."/>
            <person name="Nguyen T."/>
            <person name="Nguyen N."/>
            <person name="Nicol R."/>
            <person name="Norbu C."/>
            <person name="Norbu N."/>
            <person name="Novod N."/>
            <person name="O'Neill B."/>
            <person name="Osman S."/>
            <person name="Markiewicz E."/>
            <person name="Oyono O.L."/>
            <person name="Patti C."/>
            <person name="Phunkhang P."/>
            <person name="Pierre F."/>
            <person name="Priest M."/>
            <person name="Raghuraman S."/>
            <person name="Rege F."/>
            <person name="Reyes R."/>
            <person name="Rise C."/>
            <person name="Rogov P."/>
            <person name="Ross K."/>
            <person name="Ryan E."/>
            <person name="Settipalli S."/>
            <person name="Shea T."/>
            <person name="Sherpa N."/>
            <person name="Shi L."/>
            <person name="Shih D."/>
            <person name="Sparrow T."/>
            <person name="Spaulding J."/>
            <person name="Stalker J."/>
            <person name="Stange-Thomann N."/>
            <person name="Stavropoulos S."/>
            <person name="Stone C."/>
            <person name="Strader C."/>
            <person name="Tesfaye S."/>
            <person name="Thomson T."/>
            <person name="Thoulutsang Y."/>
            <person name="Thoulutsang D."/>
            <person name="Topham K."/>
            <person name="Topping I."/>
            <person name="Tsamla T."/>
            <person name="Vassiliev H."/>
            <person name="Vo A."/>
            <person name="Wangchuk T."/>
            <person name="Wangdi T."/>
            <person name="Weiand M."/>
            <person name="Wilkinson J."/>
            <person name="Wilson A."/>
            <person name="Yadav S."/>
            <person name="Young G."/>
            <person name="Yu Q."/>
            <person name="Zembek L."/>
            <person name="Zhong D."/>
            <person name="Zimmer A."/>
            <person name="Zwirko Z."/>
            <person name="Jaffe D.B."/>
            <person name="Alvarez P."/>
            <person name="Brockman W."/>
            <person name="Butler J."/>
            <person name="Chin C."/>
            <person name="Gnerre S."/>
            <person name="Grabherr M."/>
            <person name="Kleber M."/>
            <person name="Mauceli E."/>
            <person name="MacCallum I."/>
        </authorList>
    </citation>
    <scope>NUCLEOTIDE SEQUENCE [LARGE SCALE GENOMIC DNA]</scope>
    <source>
        <strain evidence="3">white501</strain>
    </source>
</reference>
<name>B4Q8D6_DROSI</name>
<accession>B4Q8D6</accession>
<dbReference type="EMBL" id="CM000361">
    <property type="protein sequence ID" value="EDX05346.1"/>
    <property type="molecule type" value="Genomic_DNA"/>
</dbReference>
<gene>
    <name evidence="2" type="primary">Dsim\GD17803</name>
    <name evidence="2" type="ORF">Dsim_GD17803</name>
</gene>
<dbReference type="HOGENOM" id="CLU_1679800_0_0_1"/>
<dbReference type="AlphaFoldDB" id="B4Q8D6"/>
<dbReference type="STRING" id="7240.B4Q8D6"/>
<evidence type="ECO:0000256" key="1">
    <source>
        <dbReference type="SAM" id="MobiDB-lite"/>
    </source>
</evidence>
<evidence type="ECO:0000313" key="3">
    <source>
        <dbReference type="Proteomes" id="UP000000304"/>
    </source>
</evidence>
<keyword evidence="3" id="KW-1185">Reference proteome</keyword>
<dbReference type="Proteomes" id="UP000000304">
    <property type="component" value="Chromosome 2L"/>
</dbReference>
<protein>
    <submittedName>
        <fullName evidence="2">GD17803</fullName>
    </submittedName>
</protein>
<dbReference type="OrthoDB" id="6105938at2759"/>
<evidence type="ECO:0000313" key="2">
    <source>
        <dbReference type="EMBL" id="EDX05346.1"/>
    </source>
</evidence>
<feature type="compositionally biased region" description="Low complexity" evidence="1">
    <location>
        <begin position="78"/>
        <end position="96"/>
    </location>
</feature>
<feature type="region of interest" description="Disordered" evidence="1">
    <location>
        <begin position="78"/>
        <end position="100"/>
    </location>
</feature>
<proteinExistence type="predicted"/>
<organism evidence="2 3">
    <name type="scientific">Drosophila simulans</name>
    <name type="common">Fruit fly</name>
    <dbReference type="NCBI Taxonomy" id="7240"/>
    <lineage>
        <taxon>Eukaryota</taxon>
        <taxon>Metazoa</taxon>
        <taxon>Ecdysozoa</taxon>
        <taxon>Arthropoda</taxon>
        <taxon>Hexapoda</taxon>
        <taxon>Insecta</taxon>
        <taxon>Pterygota</taxon>
        <taxon>Neoptera</taxon>
        <taxon>Endopterygota</taxon>
        <taxon>Diptera</taxon>
        <taxon>Brachycera</taxon>
        <taxon>Muscomorpha</taxon>
        <taxon>Ephydroidea</taxon>
        <taxon>Drosophilidae</taxon>
        <taxon>Drosophila</taxon>
        <taxon>Sophophora</taxon>
    </lineage>
</organism>
<sequence>MEQAGLPMENYGVSQQIHNTGPIPVIGPSGFSSYLRSCSPGRVPKEYYGDSDSLSSPRSIDPYMNFIVQFRRSMEYSSYTESSETSSSSDSNMSSNEHQHQWDITQILTRILLLTNGSNQSPRNPSCPTTALCAWKMSARSNQCPPIVATFSGKRAL</sequence>